<dbReference type="PANTHER" id="PTHR31409">
    <property type="entry name" value="WASH COMPLEX SUBUNIT 4"/>
    <property type="match status" value="1"/>
</dbReference>
<accession>A0A182S8M9</accession>
<dbReference type="VEuPathDB" id="VectorBase:AMAM001883"/>
<reference evidence="3" key="1">
    <citation type="submission" date="2013-09" db="EMBL/GenBank/DDBJ databases">
        <title>The Genome Sequence of Anopheles maculatus species B.</title>
        <authorList>
            <consortium name="The Broad Institute Genomics Platform"/>
            <person name="Neafsey D.E."/>
            <person name="Besansky N."/>
            <person name="Howell P."/>
            <person name="Walton C."/>
            <person name="Young S.K."/>
            <person name="Zeng Q."/>
            <person name="Gargeya S."/>
            <person name="Fitzgerald M."/>
            <person name="Haas B."/>
            <person name="Abouelleil A."/>
            <person name="Allen A.W."/>
            <person name="Alvarado L."/>
            <person name="Arachchi H.M."/>
            <person name="Berlin A.M."/>
            <person name="Chapman S.B."/>
            <person name="Gainer-Dewar J."/>
            <person name="Goldberg J."/>
            <person name="Griggs A."/>
            <person name="Gujja S."/>
            <person name="Hansen M."/>
            <person name="Howarth C."/>
            <person name="Imamovic A."/>
            <person name="Ireland A."/>
            <person name="Larimer J."/>
            <person name="McCowan C."/>
            <person name="Murphy C."/>
            <person name="Pearson M."/>
            <person name="Poon T.W."/>
            <person name="Priest M."/>
            <person name="Roberts A."/>
            <person name="Saif S."/>
            <person name="Shea T."/>
            <person name="Sisk P."/>
            <person name="Sykes S."/>
            <person name="Wortman J."/>
            <person name="Nusbaum C."/>
            <person name="Birren B."/>
        </authorList>
    </citation>
    <scope>NUCLEOTIDE SEQUENCE [LARGE SCALE GENOMIC DNA]</scope>
    <source>
        <strain evidence="3">maculatus3</strain>
    </source>
</reference>
<reference evidence="2" key="2">
    <citation type="submission" date="2020-05" db="UniProtKB">
        <authorList>
            <consortium name="EnsemblMetazoa"/>
        </authorList>
    </citation>
    <scope>IDENTIFICATION</scope>
    <source>
        <strain evidence="2">maculatus3</strain>
    </source>
</reference>
<dbReference type="Proteomes" id="UP000075901">
    <property type="component" value="Unassembled WGS sequence"/>
</dbReference>
<protein>
    <recommendedName>
        <fullName evidence="1">WASH complex subunit 7 C-terminal domain-containing protein</fullName>
    </recommendedName>
</protein>
<dbReference type="PANTHER" id="PTHR31409:SF0">
    <property type="entry name" value="WASH COMPLEX SUBUNIT 4"/>
    <property type="match status" value="1"/>
</dbReference>
<dbReference type="AlphaFoldDB" id="A0A182S8M9"/>
<dbReference type="GO" id="GO:0007032">
    <property type="term" value="P:endosome organization"/>
    <property type="evidence" value="ECO:0007669"/>
    <property type="project" value="TreeGrafter"/>
</dbReference>
<evidence type="ECO:0000259" key="1">
    <source>
        <dbReference type="Pfam" id="PF14746"/>
    </source>
</evidence>
<keyword evidence="3" id="KW-1185">Reference proteome</keyword>
<dbReference type="GO" id="GO:0071203">
    <property type="term" value="C:WASH complex"/>
    <property type="evidence" value="ECO:0007669"/>
    <property type="project" value="InterPro"/>
</dbReference>
<proteinExistence type="predicted"/>
<dbReference type="GO" id="GO:0016197">
    <property type="term" value="P:endosomal transport"/>
    <property type="evidence" value="ECO:0007669"/>
    <property type="project" value="TreeGrafter"/>
</dbReference>
<feature type="domain" description="WASH complex subunit 7 C-terminal" evidence="1">
    <location>
        <begin position="11"/>
        <end position="184"/>
    </location>
</feature>
<sequence>MATVRSSWRLENEFFRLLLNAFDGFRRRRTNQTAADGENAAPADSFVHLELFYLIIPPLTISYVEAMLKAKETIAKKDRHGTFLPTDDGFVMGLSYLLTLLNQTAAFNSLHWFKEVHTKYAREMAKLNQQTAGGGANPLQTAATELADEKMLPTVSLTRKRLNAMQHEFDQLQYNLSSSKIFFK</sequence>
<organism evidence="2 3">
    <name type="scientific">Anopheles maculatus</name>
    <dbReference type="NCBI Taxonomy" id="74869"/>
    <lineage>
        <taxon>Eukaryota</taxon>
        <taxon>Metazoa</taxon>
        <taxon>Ecdysozoa</taxon>
        <taxon>Arthropoda</taxon>
        <taxon>Hexapoda</taxon>
        <taxon>Insecta</taxon>
        <taxon>Pterygota</taxon>
        <taxon>Neoptera</taxon>
        <taxon>Endopterygota</taxon>
        <taxon>Diptera</taxon>
        <taxon>Nematocera</taxon>
        <taxon>Culicoidea</taxon>
        <taxon>Culicidae</taxon>
        <taxon>Anophelinae</taxon>
        <taxon>Anopheles</taxon>
        <taxon>Anopheles maculatus group</taxon>
    </lineage>
</organism>
<name>A0A182S8M9_9DIPT</name>
<dbReference type="Pfam" id="PF14746">
    <property type="entry name" value="WASH-7_C"/>
    <property type="match status" value="1"/>
</dbReference>
<dbReference type="InterPro" id="IPR027307">
    <property type="entry name" value="WASH7"/>
</dbReference>
<evidence type="ECO:0000313" key="3">
    <source>
        <dbReference type="Proteomes" id="UP000075901"/>
    </source>
</evidence>
<dbReference type="GO" id="GO:0005768">
    <property type="term" value="C:endosome"/>
    <property type="evidence" value="ECO:0007669"/>
    <property type="project" value="TreeGrafter"/>
</dbReference>
<evidence type="ECO:0000313" key="2">
    <source>
        <dbReference type="EnsemblMetazoa" id="AMAM001883-PA"/>
    </source>
</evidence>
<dbReference type="EnsemblMetazoa" id="AMAM001883-RA">
    <property type="protein sequence ID" value="AMAM001883-PA"/>
    <property type="gene ID" value="AMAM001883"/>
</dbReference>
<dbReference type="InterPro" id="IPR028283">
    <property type="entry name" value="WASH-7_C"/>
</dbReference>